<dbReference type="AlphaFoldDB" id="A0AAJ2NQ43"/>
<proteinExistence type="predicted"/>
<reference evidence="1" key="1">
    <citation type="submission" date="2023-10" db="EMBL/GenBank/DDBJ databases">
        <title>Screening of Alkalihalophilus pseudofirmusBZ-TG-HK211 and Its Alleviation of Salt Stress on Rapeseed Growth.</title>
        <authorList>
            <person name="Zhao B."/>
            <person name="Guo T."/>
        </authorList>
    </citation>
    <scope>NUCLEOTIDE SEQUENCE</scope>
    <source>
        <strain evidence="1">BZ-TG-HK211</strain>
    </source>
</reference>
<dbReference type="EMBL" id="JAWJAY010000003">
    <property type="protein sequence ID" value="MDV2886413.1"/>
    <property type="molecule type" value="Genomic_DNA"/>
</dbReference>
<evidence type="ECO:0000313" key="2">
    <source>
        <dbReference type="Proteomes" id="UP001285636"/>
    </source>
</evidence>
<dbReference type="Proteomes" id="UP001285636">
    <property type="component" value="Unassembled WGS sequence"/>
</dbReference>
<comment type="caution">
    <text evidence="1">The sequence shown here is derived from an EMBL/GenBank/DDBJ whole genome shotgun (WGS) entry which is preliminary data.</text>
</comment>
<protein>
    <submittedName>
        <fullName evidence="1">Uncharacterized protein</fullName>
    </submittedName>
</protein>
<accession>A0AAJ2NQ43</accession>
<gene>
    <name evidence="1" type="ORF">RYX45_14580</name>
</gene>
<name>A0AAJ2NQ43_ALKPS</name>
<sequence>MKTNISVQELLEHLGQYSRDDITSYAAVATLLEKLGVSILEEEID</sequence>
<evidence type="ECO:0000313" key="1">
    <source>
        <dbReference type="EMBL" id="MDV2886413.1"/>
    </source>
</evidence>
<organism evidence="1 2">
    <name type="scientific">Alkalihalophilus pseudofirmus</name>
    <name type="common">Bacillus pseudofirmus</name>
    <dbReference type="NCBI Taxonomy" id="79885"/>
    <lineage>
        <taxon>Bacteria</taxon>
        <taxon>Bacillati</taxon>
        <taxon>Bacillota</taxon>
        <taxon>Bacilli</taxon>
        <taxon>Bacillales</taxon>
        <taxon>Bacillaceae</taxon>
        <taxon>Alkalihalophilus</taxon>
    </lineage>
</organism>
<dbReference type="RefSeq" id="WP_323467193.1">
    <property type="nucleotide sequence ID" value="NZ_CP144224.1"/>
</dbReference>